<keyword evidence="4" id="KW-1185">Reference proteome</keyword>
<dbReference type="GO" id="GO:0006383">
    <property type="term" value="P:transcription by RNA polymerase III"/>
    <property type="evidence" value="ECO:0007669"/>
    <property type="project" value="InterPro"/>
</dbReference>
<dbReference type="GO" id="GO:0000127">
    <property type="term" value="C:transcription factor TFIIIC complex"/>
    <property type="evidence" value="ECO:0007669"/>
    <property type="project" value="TreeGrafter"/>
</dbReference>
<organism evidence="3 4">
    <name type="scientific">Gnomoniopsis smithogilvyi</name>
    <dbReference type="NCBI Taxonomy" id="1191159"/>
    <lineage>
        <taxon>Eukaryota</taxon>
        <taxon>Fungi</taxon>
        <taxon>Dikarya</taxon>
        <taxon>Ascomycota</taxon>
        <taxon>Pezizomycotina</taxon>
        <taxon>Sordariomycetes</taxon>
        <taxon>Sordariomycetidae</taxon>
        <taxon>Diaporthales</taxon>
        <taxon>Gnomoniaceae</taxon>
        <taxon>Gnomoniopsis</taxon>
    </lineage>
</organism>
<evidence type="ECO:0000313" key="3">
    <source>
        <dbReference type="EMBL" id="KAJ4391732.1"/>
    </source>
</evidence>
<protein>
    <submittedName>
        <fullName evidence="3">Transcription factor TFIIIC subunit tfc4</fullName>
    </submittedName>
</protein>
<proteinExistence type="predicted"/>
<dbReference type="InterPro" id="IPR039340">
    <property type="entry name" value="Tfc4/TFIIIC-102/Sfc4"/>
</dbReference>
<gene>
    <name evidence="3" type="primary">TFC4</name>
    <name evidence="3" type="ORF">N0V93_005352</name>
</gene>
<dbReference type="EMBL" id="JAPEVB010000003">
    <property type="protein sequence ID" value="KAJ4391732.1"/>
    <property type="molecule type" value="Genomic_DNA"/>
</dbReference>
<dbReference type="SMART" id="SM00028">
    <property type="entry name" value="TPR"/>
    <property type="match status" value="5"/>
</dbReference>
<evidence type="ECO:0000256" key="2">
    <source>
        <dbReference type="SAM" id="MobiDB-lite"/>
    </source>
</evidence>
<keyword evidence="1" id="KW-0802">TPR repeat</keyword>
<feature type="region of interest" description="Disordered" evidence="2">
    <location>
        <begin position="693"/>
        <end position="718"/>
    </location>
</feature>
<feature type="region of interest" description="Disordered" evidence="2">
    <location>
        <begin position="92"/>
        <end position="134"/>
    </location>
</feature>
<dbReference type="OrthoDB" id="9991317at2759"/>
<feature type="repeat" description="TPR" evidence="1">
    <location>
        <begin position="486"/>
        <end position="519"/>
    </location>
</feature>
<reference evidence="3" key="1">
    <citation type="submission" date="2022-10" db="EMBL/GenBank/DDBJ databases">
        <title>Tapping the CABI collections for fungal endophytes: first genome assemblies for Collariella, Neodidymelliopsis, Ascochyta clinopodiicola, Didymella pomorum, Didymosphaeria variabile, Neocosmospora piperis and Neocucurbitaria cava.</title>
        <authorList>
            <person name="Hill R."/>
        </authorList>
    </citation>
    <scope>NUCLEOTIDE SEQUENCE</scope>
    <source>
        <strain evidence="3">IMI 355082</strain>
    </source>
</reference>
<dbReference type="SUPFAM" id="SSF48452">
    <property type="entry name" value="TPR-like"/>
    <property type="match status" value="3"/>
</dbReference>
<dbReference type="InterPro" id="IPR011990">
    <property type="entry name" value="TPR-like_helical_dom_sf"/>
</dbReference>
<dbReference type="InterPro" id="IPR019734">
    <property type="entry name" value="TPR_rpt"/>
</dbReference>
<feature type="repeat" description="TPR" evidence="1">
    <location>
        <begin position="907"/>
        <end position="940"/>
    </location>
</feature>
<evidence type="ECO:0000313" key="4">
    <source>
        <dbReference type="Proteomes" id="UP001140453"/>
    </source>
</evidence>
<dbReference type="PANTHER" id="PTHR23082:SF0">
    <property type="entry name" value="GENERAL TRANSCRIPTION FACTOR 3C POLYPEPTIDE 3"/>
    <property type="match status" value="1"/>
</dbReference>
<accession>A0A9W8YSR0</accession>
<dbReference type="AlphaFoldDB" id="A0A9W8YSR0"/>
<name>A0A9W8YSR0_9PEZI</name>
<feature type="compositionally biased region" description="Basic residues" evidence="2">
    <location>
        <begin position="108"/>
        <end position="126"/>
    </location>
</feature>
<feature type="region of interest" description="Disordered" evidence="2">
    <location>
        <begin position="1"/>
        <end position="70"/>
    </location>
</feature>
<dbReference type="Pfam" id="PF13432">
    <property type="entry name" value="TPR_16"/>
    <property type="match status" value="1"/>
</dbReference>
<evidence type="ECO:0000256" key="1">
    <source>
        <dbReference type="PROSITE-ProRule" id="PRU00339"/>
    </source>
</evidence>
<feature type="compositionally biased region" description="Acidic residues" evidence="2">
    <location>
        <begin position="40"/>
        <end position="55"/>
    </location>
</feature>
<comment type="caution">
    <text evidence="3">The sequence shown here is derived from an EMBL/GenBank/DDBJ whole genome shotgun (WGS) entry which is preliminary data.</text>
</comment>
<sequence length="1072" mass="122881">MESGMGDYEMPPPEPSSTIDNVLSLQPSYPAQQVPPMLDDFIDDDDEDLDEDEEAALGHDPDEVVDIDSDDERLTADIRKLDRDVAAFRATMMENDSDPEDMLDPLLRGRKRGRPQGSGRTKKRKVGGGTDTEPSLETKIALGEASDALMRRDLEEALRIVEEIIRVNGETHEAFLMLSTIHQERGQTAAAIMAMCLAAHLKPRDFHGWLTCAQFALSDDTEGSREQNLEIAQLCYSAAIRANPKSLKARMGKANCALEAGRSSVAAAEFVKVLKKRPHNMHALRCLAEAAFDTRGARKYVELAREFYEQAIVHVRAGGQLQRGSFEWSDVTAYVEMCAFLERYSDAARALRSLSRFMIGRQDETFWDLYVDDDREWDQDEERRREVDQYVPNRYPYGLYGPALPLDLRAKLAIYRLRLGQTEEAARHLEWIPLVGHQNAAVHEYFEDSPFVIKELANQLFEKKQIEQALGFYEFYERLLAGEADPEVLVQRGKCFLELQDQQTAEDLFIQALEADDDNIDARYELAQLYEAHQEKEEAFVLVNEALRLAHNLEEEDRFDNDWNVDADENLDPAEAKALHRRRIRRKIMREKKAGRRPKRSRRKYLRRMVGGAKRELYEQSVTESFQTKYQKVQELRARIAGGDLDAEDEWMAAAGDLVDDFRSFKEFYPWDKYLSFMGYGSFFKENVKKKEVQLESEPGQQDGERTREGTRAATVAPQGQEELAAMAERLQKNLAPREDDGTTEPVLRHHDHRGIPFDQWLDLFLEYAISLARKQQAQEAYIVCQSARDSIVYKSSDNTFLIHVAWAACAIYAADEETCVAVARFFMRFCHASTDSYRVFSALCRVCQSPVSWYASGPAQKYILRQIKAMDRTLLPPDLAEEAMGAWDTAVPRDEVDGARHEALDVALLMLYGHILLTSTSYTYALNYFLRAASLDPTNPMVNLSAGIAYVHYAMKRQAENRQFIIAQGMHYMFEYYEVRSQSTDITERLEAHYNVARCYHLLGIFHLAAEFYARVLSEATKWRRWMEECEEKAGPMREFVYESAVNMRTYSLTNGDLDSARAITETWLVL</sequence>
<feature type="compositionally biased region" description="Polar residues" evidence="2">
    <location>
        <begin position="16"/>
        <end position="31"/>
    </location>
</feature>
<dbReference type="PANTHER" id="PTHR23082">
    <property type="entry name" value="TRANSCRIPTION INITIATION FACTOR IIIC TFIIIC , POLYPEPTIDE 3-RELATED"/>
    <property type="match status" value="1"/>
</dbReference>
<dbReference type="Proteomes" id="UP001140453">
    <property type="component" value="Unassembled WGS sequence"/>
</dbReference>
<dbReference type="PROSITE" id="PS50005">
    <property type="entry name" value="TPR"/>
    <property type="match status" value="2"/>
</dbReference>
<dbReference type="Gene3D" id="1.25.40.10">
    <property type="entry name" value="Tetratricopeptide repeat domain"/>
    <property type="match status" value="4"/>
</dbReference>